<accession>A0A1M7YPE1</accession>
<dbReference type="Proteomes" id="UP000184600">
    <property type="component" value="Unassembled WGS sequence"/>
</dbReference>
<reference evidence="2" key="1">
    <citation type="submission" date="2016-12" db="EMBL/GenBank/DDBJ databases">
        <authorList>
            <person name="Rodrigo-Torres L."/>
            <person name="Arahal R.D."/>
            <person name="Lucena T."/>
        </authorList>
    </citation>
    <scope>NUCLEOTIDE SEQUENCE [LARGE SCALE GENOMIC DNA]</scope>
</reference>
<dbReference type="OrthoDB" id="5906340at2"/>
<dbReference type="RefSeq" id="WP_073579391.1">
    <property type="nucleotide sequence ID" value="NZ_AP024898.1"/>
</dbReference>
<dbReference type="EMBL" id="FRFG01000003">
    <property type="protein sequence ID" value="SHO54487.1"/>
    <property type="molecule type" value="Genomic_DNA"/>
</dbReference>
<organism evidence="1 2">
    <name type="scientific">Vibrio quintilis</name>
    <dbReference type="NCBI Taxonomy" id="1117707"/>
    <lineage>
        <taxon>Bacteria</taxon>
        <taxon>Pseudomonadati</taxon>
        <taxon>Pseudomonadota</taxon>
        <taxon>Gammaproteobacteria</taxon>
        <taxon>Vibrionales</taxon>
        <taxon>Vibrionaceae</taxon>
        <taxon>Vibrio</taxon>
    </lineage>
</organism>
<evidence type="ECO:0008006" key="3">
    <source>
        <dbReference type="Google" id="ProtNLM"/>
    </source>
</evidence>
<name>A0A1M7YPE1_9VIBR</name>
<gene>
    <name evidence="1" type="ORF">VQ7734_00201</name>
</gene>
<dbReference type="PROSITE" id="PS51257">
    <property type="entry name" value="PROKAR_LIPOPROTEIN"/>
    <property type="match status" value="1"/>
</dbReference>
<evidence type="ECO:0000313" key="1">
    <source>
        <dbReference type="EMBL" id="SHO54487.1"/>
    </source>
</evidence>
<dbReference type="AlphaFoldDB" id="A0A1M7YPE1"/>
<proteinExistence type="predicted"/>
<protein>
    <recommendedName>
        <fullName evidence="3">Lipoprotein</fullName>
    </recommendedName>
</protein>
<evidence type="ECO:0000313" key="2">
    <source>
        <dbReference type="Proteomes" id="UP000184600"/>
    </source>
</evidence>
<keyword evidence="2" id="KW-1185">Reference proteome</keyword>
<sequence length="236" mass="25024">MKLQLGVSALVLSSVLTGCGGGDGGTTTSTSSVSGFSKHNGIYVNTDDLAVMLIDSTRSAHNLIVGDFAGNSVYFTDSGTVENNDTYKSKGLTYTDESSFLSSSSLELTATFTDTTATLNGTVNNKNVVYSFDKSSDSKSLDEITGTYTDSDSGAVWTVDSGYLAINGDCLISAKLTRNGSYFNLTEINASNCNDSSFDGQYDDGVLMTIKYQDHDYLAGIMGNDEAIMWGRVAIN</sequence>